<keyword evidence="4" id="KW-0804">Transcription</keyword>
<dbReference type="InterPro" id="IPR036388">
    <property type="entry name" value="WH-like_DNA-bd_sf"/>
</dbReference>
<dbReference type="GO" id="GO:0003677">
    <property type="term" value="F:DNA binding"/>
    <property type="evidence" value="ECO:0007669"/>
    <property type="project" value="InterPro"/>
</dbReference>
<dbReference type="InterPro" id="IPR014284">
    <property type="entry name" value="RNA_pol_sigma-70_dom"/>
</dbReference>
<dbReference type="InterPro" id="IPR039425">
    <property type="entry name" value="RNA_pol_sigma-70-like"/>
</dbReference>
<feature type="domain" description="RNA polymerase sigma factor 70 region 4 type 2" evidence="6">
    <location>
        <begin position="123"/>
        <end position="175"/>
    </location>
</feature>
<dbReference type="STRING" id="408074.SAMN05660909_03688"/>
<comment type="similarity">
    <text evidence="1">Belongs to the sigma-70 factor family. ECF subfamily.</text>
</comment>
<name>A0A1H4EFE0_9BACT</name>
<feature type="domain" description="RNA polymerase sigma-70 region 2" evidence="5">
    <location>
        <begin position="26"/>
        <end position="92"/>
    </location>
</feature>
<dbReference type="NCBIfam" id="TIGR02985">
    <property type="entry name" value="Sig70_bacteroi1"/>
    <property type="match status" value="1"/>
</dbReference>
<dbReference type="CDD" id="cd06171">
    <property type="entry name" value="Sigma70_r4"/>
    <property type="match status" value="1"/>
</dbReference>
<keyword evidence="2" id="KW-0805">Transcription regulation</keyword>
<dbReference type="Pfam" id="PF08281">
    <property type="entry name" value="Sigma70_r4_2"/>
    <property type="match status" value="1"/>
</dbReference>
<dbReference type="SUPFAM" id="SSF88946">
    <property type="entry name" value="Sigma2 domain of RNA polymerase sigma factors"/>
    <property type="match status" value="1"/>
</dbReference>
<dbReference type="InterPro" id="IPR007627">
    <property type="entry name" value="RNA_pol_sigma70_r2"/>
</dbReference>
<protein>
    <submittedName>
        <fullName evidence="7">RNA polymerase sigma-70 factor, ECF subfamily</fullName>
    </submittedName>
</protein>
<evidence type="ECO:0000256" key="4">
    <source>
        <dbReference type="ARBA" id="ARBA00023163"/>
    </source>
</evidence>
<evidence type="ECO:0000256" key="1">
    <source>
        <dbReference type="ARBA" id="ARBA00010641"/>
    </source>
</evidence>
<dbReference type="InterPro" id="IPR014327">
    <property type="entry name" value="RNA_pol_sigma70_bacteroid"/>
</dbReference>
<accession>A0A1H4EFE0</accession>
<evidence type="ECO:0000259" key="5">
    <source>
        <dbReference type="Pfam" id="PF04542"/>
    </source>
</evidence>
<dbReference type="Pfam" id="PF04542">
    <property type="entry name" value="Sigma70_r2"/>
    <property type="match status" value="1"/>
</dbReference>
<dbReference type="SUPFAM" id="SSF88659">
    <property type="entry name" value="Sigma3 and sigma4 domains of RNA polymerase sigma factors"/>
    <property type="match status" value="1"/>
</dbReference>
<reference evidence="8" key="1">
    <citation type="submission" date="2016-10" db="EMBL/GenBank/DDBJ databases">
        <authorList>
            <person name="Varghese N."/>
            <person name="Submissions S."/>
        </authorList>
    </citation>
    <scope>NUCLEOTIDE SEQUENCE [LARGE SCALE GENOMIC DNA]</scope>
    <source>
        <strain evidence="8">DSM 23920</strain>
    </source>
</reference>
<dbReference type="InterPro" id="IPR013325">
    <property type="entry name" value="RNA_pol_sigma_r2"/>
</dbReference>
<evidence type="ECO:0000259" key="6">
    <source>
        <dbReference type="Pfam" id="PF08281"/>
    </source>
</evidence>
<dbReference type="AlphaFoldDB" id="A0A1H4EFE0"/>
<dbReference type="Gene3D" id="1.10.10.10">
    <property type="entry name" value="Winged helix-like DNA-binding domain superfamily/Winged helix DNA-binding domain"/>
    <property type="match status" value="1"/>
</dbReference>
<evidence type="ECO:0000256" key="2">
    <source>
        <dbReference type="ARBA" id="ARBA00023015"/>
    </source>
</evidence>
<evidence type="ECO:0000313" key="7">
    <source>
        <dbReference type="EMBL" id="SEA83781.1"/>
    </source>
</evidence>
<dbReference type="InterPro" id="IPR013249">
    <property type="entry name" value="RNA_pol_sigma70_r4_t2"/>
</dbReference>
<dbReference type="PANTHER" id="PTHR43133">
    <property type="entry name" value="RNA POLYMERASE ECF-TYPE SIGMA FACTO"/>
    <property type="match status" value="1"/>
</dbReference>
<sequence>MTANHTDDLQLLARIKVGESRAFDLLFMKYYPNLLHFSRSLLPYPSDEAEDVVLEVFQQFWRNRETINIHSSLSSFLYTAAKNRVNDYRRKLKPNTSLENIPGDIMASEEGPDHTLNYKEIAENLERLIKLLPERMQLIFRMNREDELSYQEIADLLDISINSVKTQMYRAIKFLKETYRFDNSIA</sequence>
<dbReference type="OrthoDB" id="711087at2"/>
<dbReference type="GO" id="GO:0016987">
    <property type="term" value="F:sigma factor activity"/>
    <property type="evidence" value="ECO:0007669"/>
    <property type="project" value="UniProtKB-KW"/>
</dbReference>
<gene>
    <name evidence="7" type="ORF">SAMN05660909_03688</name>
</gene>
<dbReference type="NCBIfam" id="TIGR02937">
    <property type="entry name" value="sigma70-ECF"/>
    <property type="match status" value="1"/>
</dbReference>
<dbReference type="EMBL" id="FNRL01000018">
    <property type="protein sequence ID" value="SEA83781.1"/>
    <property type="molecule type" value="Genomic_DNA"/>
</dbReference>
<evidence type="ECO:0000256" key="3">
    <source>
        <dbReference type="ARBA" id="ARBA00023082"/>
    </source>
</evidence>
<keyword evidence="3" id="KW-0731">Sigma factor</keyword>
<dbReference type="PANTHER" id="PTHR43133:SF46">
    <property type="entry name" value="RNA POLYMERASE SIGMA-70 FACTOR ECF SUBFAMILY"/>
    <property type="match status" value="1"/>
</dbReference>
<dbReference type="RefSeq" id="WP_089763402.1">
    <property type="nucleotide sequence ID" value="NZ_BKAT01000031.1"/>
</dbReference>
<dbReference type="InterPro" id="IPR013324">
    <property type="entry name" value="RNA_pol_sigma_r3/r4-like"/>
</dbReference>
<organism evidence="7 8">
    <name type="scientific">Chitinophaga terrae</name>
    <name type="common">ex Kim and Jung 2007</name>
    <dbReference type="NCBI Taxonomy" id="408074"/>
    <lineage>
        <taxon>Bacteria</taxon>
        <taxon>Pseudomonadati</taxon>
        <taxon>Bacteroidota</taxon>
        <taxon>Chitinophagia</taxon>
        <taxon>Chitinophagales</taxon>
        <taxon>Chitinophagaceae</taxon>
        <taxon>Chitinophaga</taxon>
    </lineage>
</organism>
<dbReference type="Proteomes" id="UP000199656">
    <property type="component" value="Unassembled WGS sequence"/>
</dbReference>
<evidence type="ECO:0000313" key="8">
    <source>
        <dbReference type="Proteomes" id="UP000199656"/>
    </source>
</evidence>
<keyword evidence="8" id="KW-1185">Reference proteome</keyword>
<dbReference type="GO" id="GO:0006352">
    <property type="term" value="P:DNA-templated transcription initiation"/>
    <property type="evidence" value="ECO:0007669"/>
    <property type="project" value="InterPro"/>
</dbReference>
<proteinExistence type="inferred from homology"/>
<dbReference type="Gene3D" id="1.10.1740.10">
    <property type="match status" value="1"/>
</dbReference>